<evidence type="ECO:0000256" key="4">
    <source>
        <dbReference type="ARBA" id="ARBA00022553"/>
    </source>
</evidence>
<evidence type="ECO:0000259" key="11">
    <source>
        <dbReference type="Pfam" id="PF18137"/>
    </source>
</evidence>
<comment type="function">
    <text evidence="9">Component of the origin recognition complex (ORC) that binds origins of replication. DNA-binding is ATP-dependent. The specific DNA sequences that define origins of replication have not been identified yet. ORC is required to assemble the pre-replication complex necessary to initiate DNA replication. Binds histone H3 and H4 trimethylation marks H3K9me3, H3K27me3 and H4K20me3.</text>
</comment>
<evidence type="ECO:0000256" key="5">
    <source>
        <dbReference type="ARBA" id="ARBA00022705"/>
    </source>
</evidence>
<keyword evidence="14" id="KW-1185">Reference proteome</keyword>
<dbReference type="GO" id="GO:0006270">
    <property type="term" value="P:DNA replication initiation"/>
    <property type="evidence" value="ECO:0007669"/>
    <property type="project" value="TreeGrafter"/>
</dbReference>
<dbReference type="PANTHER" id="PTHR12748:SF0">
    <property type="entry name" value="ORIGIN RECOGNITION COMPLEX SUBUNIT 3"/>
    <property type="match status" value="1"/>
</dbReference>
<evidence type="ECO:0000256" key="3">
    <source>
        <dbReference type="ARBA" id="ARBA00019085"/>
    </source>
</evidence>
<dbReference type="GO" id="GO:0005664">
    <property type="term" value="C:nuclear origin of replication recognition complex"/>
    <property type="evidence" value="ECO:0007669"/>
    <property type="project" value="InterPro"/>
</dbReference>
<feature type="domain" description="Origin recognition complex subunit 3 N-terminal" evidence="10">
    <location>
        <begin position="11"/>
        <end position="100"/>
    </location>
</feature>
<reference evidence="13" key="1">
    <citation type="journal article" date="2023" name="Insect Mol. Biol.">
        <title>Genome sequencing provides insights into the evolution of gene families encoding plant cell wall-degrading enzymes in longhorned beetles.</title>
        <authorList>
            <person name="Shin N.R."/>
            <person name="Okamura Y."/>
            <person name="Kirsch R."/>
            <person name="Pauchet Y."/>
        </authorList>
    </citation>
    <scope>NUCLEOTIDE SEQUENCE</scope>
    <source>
        <strain evidence="13">RBIC_L_NR</strain>
    </source>
</reference>
<keyword evidence="7" id="KW-0539">Nucleus</keyword>
<organism evidence="13 14">
    <name type="scientific">Rhamnusium bicolor</name>
    <dbReference type="NCBI Taxonomy" id="1586634"/>
    <lineage>
        <taxon>Eukaryota</taxon>
        <taxon>Metazoa</taxon>
        <taxon>Ecdysozoa</taxon>
        <taxon>Arthropoda</taxon>
        <taxon>Hexapoda</taxon>
        <taxon>Insecta</taxon>
        <taxon>Pterygota</taxon>
        <taxon>Neoptera</taxon>
        <taxon>Endopterygota</taxon>
        <taxon>Coleoptera</taxon>
        <taxon>Polyphaga</taxon>
        <taxon>Cucujiformia</taxon>
        <taxon>Chrysomeloidea</taxon>
        <taxon>Cerambycidae</taxon>
        <taxon>Lepturinae</taxon>
        <taxon>Rhagiini</taxon>
        <taxon>Rhamnusium</taxon>
    </lineage>
</organism>
<evidence type="ECO:0000256" key="9">
    <source>
        <dbReference type="ARBA" id="ARBA00045241"/>
    </source>
</evidence>
<dbReference type="InterPro" id="IPR045663">
    <property type="entry name" value="ORC3_ins"/>
</dbReference>
<evidence type="ECO:0000313" key="13">
    <source>
        <dbReference type="EMBL" id="KAJ8929297.1"/>
    </source>
</evidence>
<dbReference type="Pfam" id="PF07034">
    <property type="entry name" value="ORC3_N"/>
    <property type="match status" value="1"/>
</dbReference>
<proteinExistence type="inferred from homology"/>
<evidence type="ECO:0000256" key="6">
    <source>
        <dbReference type="ARBA" id="ARBA00023125"/>
    </source>
</evidence>
<dbReference type="GO" id="GO:0005656">
    <property type="term" value="C:nuclear pre-replicative complex"/>
    <property type="evidence" value="ECO:0007669"/>
    <property type="project" value="TreeGrafter"/>
</dbReference>
<comment type="subcellular location">
    <subcellularLocation>
        <location evidence="1">Nucleus</location>
    </subcellularLocation>
</comment>
<accession>A0AAV8WRW2</accession>
<comment type="subunit">
    <text evidence="8">Component of ORC, a complex composed of at least 6 subunits: ORC1, ORC2, ORC3, ORC4, ORC5 and ORC6. ORC is regulated in a cell-cycle dependent manner. It is sequentially assembled at the exit from anaphase of mitosis and disassembled as cells enter S phase.</text>
</comment>
<comment type="similarity">
    <text evidence="2">Belongs to the ORC3 family.</text>
</comment>
<dbReference type="Pfam" id="PF19675">
    <property type="entry name" value="ORC3_ins"/>
    <property type="match status" value="1"/>
</dbReference>
<dbReference type="GO" id="GO:0003688">
    <property type="term" value="F:DNA replication origin binding"/>
    <property type="evidence" value="ECO:0007669"/>
    <property type="project" value="TreeGrafter"/>
</dbReference>
<name>A0AAV8WRW2_9CUCU</name>
<sequence length="491" mass="56979">MDEEQTVSVSKELNNDMFSSVLGDLINFIKNSHDTTVDEIPTAALLTGINMPDHGAQFRALSKQIKQTVSSHVACLYSQDCQNIKYLMENMIYQFINEEEFPSDDYAMAEHFSSGNAMSLCNSNKNEVKQILNGFTHEDCENVRQIMSFRKLVESESYANRIKLLTDDAYFKKILEQEISKINKYIKRLHIFLKCLFIMVEDLPKAPLGKQIRELYSIATSENITKTTEYKECFQLLGFQSKEELCLKLSKIVNYMSKLINDNVKQNKMKDVVDELSRYLDKMNNFDLDEIEEAVNEIENEDNVITGQMDRKQLKEKLLEMTKNQSKPMNKYEKLRKNVIQFLSETFEHYLIEPSSFYFHEIFFFNNISIQNYIIGTHRSAIHNALNDPQYYLQCNCCEIPNGAAITRCMPDICVAYKLHLECGKLINLYDWLQAFLSIVDPVDIDDDTKRTVDPELQARFTQAVAELEYLGFIKSSKRKADHVTRLTWGG</sequence>
<dbReference type="Pfam" id="PF18137">
    <property type="entry name" value="WHD_ORC"/>
    <property type="match status" value="1"/>
</dbReference>
<keyword evidence="4" id="KW-0597">Phosphoprotein</keyword>
<gene>
    <name evidence="13" type="ORF">NQ314_018004</name>
</gene>
<protein>
    <recommendedName>
        <fullName evidence="3">Origin recognition complex subunit 3</fullName>
    </recommendedName>
</protein>
<dbReference type="AlphaFoldDB" id="A0AAV8WRW2"/>
<dbReference type="InterPro" id="IPR020795">
    <property type="entry name" value="ORC3"/>
</dbReference>
<evidence type="ECO:0000259" key="10">
    <source>
        <dbReference type="Pfam" id="PF07034"/>
    </source>
</evidence>
<dbReference type="InterPro" id="IPR045667">
    <property type="entry name" value="ORC3_N"/>
</dbReference>
<dbReference type="PANTHER" id="PTHR12748">
    <property type="entry name" value="ORIGIN RECOGNITION COMPLEX SUBUNIT 3"/>
    <property type="match status" value="1"/>
</dbReference>
<evidence type="ECO:0000256" key="8">
    <source>
        <dbReference type="ARBA" id="ARBA00026084"/>
    </source>
</evidence>
<keyword evidence="5" id="KW-0235">DNA replication</keyword>
<keyword evidence="6" id="KW-0238">DNA-binding</keyword>
<feature type="domain" description="Origin recognition complex subunit 3 winged helix C-terminal" evidence="11">
    <location>
        <begin position="379"/>
        <end position="489"/>
    </location>
</feature>
<evidence type="ECO:0000256" key="2">
    <source>
        <dbReference type="ARBA" id="ARBA00010977"/>
    </source>
</evidence>
<dbReference type="InterPro" id="IPR040855">
    <property type="entry name" value="ORC_WH_C"/>
</dbReference>
<dbReference type="Proteomes" id="UP001162156">
    <property type="component" value="Unassembled WGS sequence"/>
</dbReference>
<dbReference type="CDD" id="cd20704">
    <property type="entry name" value="Orc3"/>
    <property type="match status" value="1"/>
</dbReference>
<dbReference type="GO" id="GO:0031261">
    <property type="term" value="C:DNA replication preinitiation complex"/>
    <property type="evidence" value="ECO:0007669"/>
    <property type="project" value="TreeGrafter"/>
</dbReference>
<evidence type="ECO:0000256" key="1">
    <source>
        <dbReference type="ARBA" id="ARBA00004123"/>
    </source>
</evidence>
<comment type="caution">
    <text evidence="13">The sequence shown here is derived from an EMBL/GenBank/DDBJ whole genome shotgun (WGS) entry which is preliminary data.</text>
</comment>
<evidence type="ECO:0000313" key="14">
    <source>
        <dbReference type="Proteomes" id="UP001162156"/>
    </source>
</evidence>
<evidence type="ECO:0000256" key="7">
    <source>
        <dbReference type="ARBA" id="ARBA00023242"/>
    </source>
</evidence>
<dbReference type="EMBL" id="JANEYF010005077">
    <property type="protein sequence ID" value="KAJ8929297.1"/>
    <property type="molecule type" value="Genomic_DNA"/>
</dbReference>
<feature type="domain" description="Origin recognition complex subunit 3 insertion" evidence="12">
    <location>
        <begin position="134"/>
        <end position="368"/>
    </location>
</feature>
<evidence type="ECO:0000259" key="12">
    <source>
        <dbReference type="Pfam" id="PF19675"/>
    </source>
</evidence>